<dbReference type="InterPro" id="IPR012677">
    <property type="entry name" value="Nucleotide-bd_a/b_plait_sf"/>
</dbReference>
<proteinExistence type="predicted"/>
<feature type="non-terminal residue" evidence="5">
    <location>
        <position position="1"/>
    </location>
</feature>
<dbReference type="AlphaFoldDB" id="A0A5N5SP06"/>
<dbReference type="Gene3D" id="3.30.70.330">
    <property type="match status" value="1"/>
</dbReference>
<evidence type="ECO:0000313" key="6">
    <source>
        <dbReference type="Proteomes" id="UP000326759"/>
    </source>
</evidence>
<gene>
    <name evidence="5" type="primary">scw1</name>
    <name evidence="5" type="ORF">Anas_02245</name>
</gene>
<evidence type="ECO:0000256" key="2">
    <source>
        <dbReference type="PROSITE-ProRule" id="PRU00176"/>
    </source>
</evidence>
<reference evidence="5 6" key="1">
    <citation type="journal article" date="2019" name="PLoS Biol.">
        <title>Sex chromosomes control vertical transmission of feminizing Wolbachia symbionts in an isopod.</title>
        <authorList>
            <person name="Becking T."/>
            <person name="Chebbi M.A."/>
            <person name="Giraud I."/>
            <person name="Moumen B."/>
            <person name="Laverre T."/>
            <person name="Caubet Y."/>
            <person name="Peccoud J."/>
            <person name="Gilbert C."/>
            <person name="Cordaux R."/>
        </authorList>
    </citation>
    <scope>NUCLEOTIDE SEQUENCE [LARGE SCALE GENOMIC DNA]</scope>
    <source>
        <strain evidence="5">ANa2</strain>
        <tissue evidence="5">Whole body excluding digestive tract and cuticle</tissue>
    </source>
</reference>
<feature type="compositionally biased region" description="Polar residues" evidence="3">
    <location>
        <begin position="148"/>
        <end position="157"/>
    </location>
</feature>
<evidence type="ECO:0000256" key="1">
    <source>
        <dbReference type="ARBA" id="ARBA00022884"/>
    </source>
</evidence>
<comment type="caution">
    <text evidence="5">The sequence shown here is derived from an EMBL/GenBank/DDBJ whole genome shotgun (WGS) entry which is preliminary data.</text>
</comment>
<dbReference type="PANTHER" id="PTHR10501">
    <property type="entry name" value="U1 SMALL NUCLEAR RIBONUCLEOPROTEIN A/U2 SMALL NUCLEAR RIBONUCLEOPROTEIN B"/>
    <property type="match status" value="1"/>
</dbReference>
<feature type="domain" description="RRM" evidence="4">
    <location>
        <begin position="209"/>
        <end position="312"/>
    </location>
</feature>
<organism evidence="5 6">
    <name type="scientific">Armadillidium nasatum</name>
    <dbReference type="NCBI Taxonomy" id="96803"/>
    <lineage>
        <taxon>Eukaryota</taxon>
        <taxon>Metazoa</taxon>
        <taxon>Ecdysozoa</taxon>
        <taxon>Arthropoda</taxon>
        <taxon>Crustacea</taxon>
        <taxon>Multicrustacea</taxon>
        <taxon>Malacostraca</taxon>
        <taxon>Eumalacostraca</taxon>
        <taxon>Peracarida</taxon>
        <taxon>Isopoda</taxon>
        <taxon>Oniscidea</taxon>
        <taxon>Crinocheta</taxon>
        <taxon>Armadillidiidae</taxon>
        <taxon>Armadillidium</taxon>
    </lineage>
</organism>
<feature type="region of interest" description="Disordered" evidence="3">
    <location>
        <begin position="148"/>
        <end position="208"/>
    </location>
</feature>
<dbReference type="SUPFAM" id="SSF54928">
    <property type="entry name" value="RNA-binding domain, RBD"/>
    <property type="match status" value="1"/>
</dbReference>
<dbReference type="InterPro" id="IPR035979">
    <property type="entry name" value="RBD_domain_sf"/>
</dbReference>
<name>A0A5N5SP06_9CRUS</name>
<dbReference type="GO" id="GO:0003723">
    <property type="term" value="F:RNA binding"/>
    <property type="evidence" value="ECO:0007669"/>
    <property type="project" value="UniProtKB-UniRule"/>
</dbReference>
<protein>
    <submittedName>
        <fullName evidence="5">Cell wall integrity protein scw1</fullName>
    </submittedName>
</protein>
<evidence type="ECO:0000256" key="3">
    <source>
        <dbReference type="SAM" id="MobiDB-lite"/>
    </source>
</evidence>
<evidence type="ECO:0000313" key="5">
    <source>
        <dbReference type="EMBL" id="KAB7495773.1"/>
    </source>
</evidence>
<dbReference type="Proteomes" id="UP000326759">
    <property type="component" value="Unassembled WGS sequence"/>
</dbReference>
<keyword evidence="6" id="KW-1185">Reference proteome</keyword>
<sequence length="325" mass="34685">YNLFFFAFQPVGFVTFNTRSGAEAAKQDLQSIVITSAGAKIVYLYLNISLQTVKTFFLLLLPLTKHSFAFSYSKAFGLTPTCPRLYGSNLQRATLNRVEPDVFSRYPRRVVPPSIGIYGNRTPRCAGATTPSGLVPCPTSASTFVSLTNSRQRSSGAATRRGGAVPAAEHRSSAAIMNSPALVTPAGSPASGHPGHSQHPPSAPNPPCSTLFIANLGHNVAEQEIKEIFSRALSSGLQNGLSALVRPDEYVLLSLHSFPGYARLRMHNKGGSPVAFVEFSDVRVASAALTALQGFVLASSDRGGMRIEYAKTKMGEVGTISGIQY</sequence>
<dbReference type="EMBL" id="SEYY01022133">
    <property type="protein sequence ID" value="KAB7495773.1"/>
    <property type="molecule type" value="Genomic_DNA"/>
</dbReference>
<dbReference type="InterPro" id="IPR000504">
    <property type="entry name" value="RRM_dom"/>
</dbReference>
<dbReference type="PROSITE" id="PS50102">
    <property type="entry name" value="RRM"/>
    <property type="match status" value="1"/>
</dbReference>
<accession>A0A5N5SP06</accession>
<keyword evidence="1 2" id="KW-0694">RNA-binding</keyword>
<dbReference type="OrthoDB" id="431169at2759"/>
<evidence type="ECO:0000259" key="4">
    <source>
        <dbReference type="PROSITE" id="PS50102"/>
    </source>
</evidence>